<protein>
    <recommendedName>
        <fullName evidence="12">Lipase maturation factor family protein</fullName>
    </recommendedName>
</protein>
<dbReference type="RefSeq" id="WP_007260205.1">
    <property type="nucleotide sequence ID" value="NZ_AOHZ01000068.1"/>
</dbReference>
<evidence type="ECO:0000256" key="1">
    <source>
        <dbReference type="ARBA" id="ARBA00004477"/>
    </source>
</evidence>
<evidence type="ECO:0000313" key="10">
    <source>
        <dbReference type="EMBL" id="ELY53284.1"/>
    </source>
</evidence>
<feature type="transmembrane region" description="Helical" evidence="7">
    <location>
        <begin position="12"/>
        <end position="33"/>
    </location>
</feature>
<reference evidence="10 11" key="1">
    <citation type="journal article" date="2014" name="PLoS Genet.">
        <title>Phylogenetically driven sequencing of extremely halophilic archaea reveals strategies for static and dynamic osmo-response.</title>
        <authorList>
            <person name="Becker E.A."/>
            <person name="Seitzer P.M."/>
            <person name="Tritt A."/>
            <person name="Larsen D."/>
            <person name="Krusor M."/>
            <person name="Yao A.I."/>
            <person name="Wu D."/>
            <person name="Madern D."/>
            <person name="Eisen J.A."/>
            <person name="Darling A.E."/>
            <person name="Facciotti M.T."/>
        </authorList>
    </citation>
    <scope>NUCLEOTIDE SEQUENCE [LARGE SCALE GENOMIC DNA]</scope>
    <source>
        <strain evidence="10 11">JCM 12255</strain>
    </source>
</reference>
<feature type="transmembrane region" description="Helical" evidence="7">
    <location>
        <begin position="135"/>
        <end position="161"/>
    </location>
</feature>
<dbReference type="eggNOG" id="arCOG10779">
    <property type="taxonomic scope" value="Archaea"/>
</dbReference>
<feature type="transmembrane region" description="Helical" evidence="7">
    <location>
        <begin position="295"/>
        <end position="317"/>
    </location>
</feature>
<feature type="transmembrane region" description="Helical" evidence="7">
    <location>
        <begin position="104"/>
        <end position="123"/>
    </location>
</feature>
<dbReference type="PATRIC" id="fig|1227499.3.peg.3009"/>
<dbReference type="GO" id="GO:0051604">
    <property type="term" value="P:protein maturation"/>
    <property type="evidence" value="ECO:0007669"/>
    <property type="project" value="InterPro"/>
</dbReference>
<evidence type="ECO:0000256" key="5">
    <source>
        <dbReference type="ARBA" id="ARBA00022989"/>
    </source>
</evidence>
<name>L9WUW5_9EURY</name>
<comment type="subcellular location">
    <subcellularLocation>
        <location evidence="1">Endoplasmic reticulum membrane</location>
        <topology evidence="1">Multi-pass membrane protein</topology>
    </subcellularLocation>
</comment>
<evidence type="ECO:0008006" key="12">
    <source>
        <dbReference type="Google" id="ProtNLM"/>
    </source>
</evidence>
<dbReference type="InterPro" id="IPR057434">
    <property type="entry name" value="LMF1/2_N"/>
</dbReference>
<keyword evidence="6 7" id="KW-0472">Membrane</keyword>
<sequence>MFHGEEFWLVRFLFQRGLALLFLLAFLVAANQFRPLAGEDGLLPIEWYAEGGDFAERPSLFYFYPSDRVIGIAAWTGVALSALALLGLPYWLPEPYPTPVSMALWASIWLLYLSFVNAGQTFYGYGWESMLLETGFLAIFLGAGAVEPPVVILVLLQWVLFRNMFGAGLIKLRGDDCWRDLSCMDYHYETQPIPNPLSWYAHHRSKRFHRFETFGNHVVELLIPFLYFAPQPASSVAGALTIGFMGWLMLTGNFAWLNALTIVLAIATFSDGVLEAVLPISALEAAMPLARPETVATPTLLEGAAVLVAVVVLAMSIRPVENMLSESQTMNTGYDPLHLVNTYGAFGSVTRDRYEVVIEATSDETSGEDATWRPYRFPGKPTALERRPPQVAPYHLRLDWQLWFAAMAPSPRRHPWFYRLLAKLLEEDEKTRSLLAEDPFAGREASPTRIRAVRYRYRYATPEERAETGRWWERERVGIYLEASSLEELRRRSPGL</sequence>
<feature type="transmembrane region" description="Helical" evidence="7">
    <location>
        <begin position="69"/>
        <end position="92"/>
    </location>
</feature>
<evidence type="ECO:0000256" key="4">
    <source>
        <dbReference type="ARBA" id="ARBA00022824"/>
    </source>
</evidence>
<dbReference type="InterPro" id="IPR009613">
    <property type="entry name" value="LMF"/>
</dbReference>
<feature type="domain" description="Lipase maturation factor 1/2 N-terminal" evidence="8">
    <location>
        <begin position="123"/>
        <end position="274"/>
    </location>
</feature>
<dbReference type="PANTHER" id="PTHR14463">
    <property type="entry name" value="LIPASE MATURATION FACTOR"/>
    <property type="match status" value="1"/>
</dbReference>
<keyword evidence="5 7" id="KW-1133">Transmembrane helix</keyword>
<dbReference type="InterPro" id="IPR057433">
    <property type="entry name" value="LMF1/2_C"/>
</dbReference>
<evidence type="ECO:0000256" key="6">
    <source>
        <dbReference type="ARBA" id="ARBA00023136"/>
    </source>
</evidence>
<dbReference type="Pfam" id="PF25179">
    <property type="entry name" value="LMF1_C"/>
    <property type="match status" value="1"/>
</dbReference>
<dbReference type="EMBL" id="AOHZ01000068">
    <property type="protein sequence ID" value="ELY53284.1"/>
    <property type="molecule type" value="Genomic_DNA"/>
</dbReference>
<keyword evidence="11" id="KW-1185">Reference proteome</keyword>
<evidence type="ECO:0000259" key="9">
    <source>
        <dbReference type="Pfam" id="PF25179"/>
    </source>
</evidence>
<keyword evidence="4" id="KW-0256">Endoplasmic reticulum</keyword>
<dbReference type="OrthoDB" id="169983at2157"/>
<evidence type="ECO:0000313" key="11">
    <source>
        <dbReference type="Proteomes" id="UP000011602"/>
    </source>
</evidence>
<dbReference type="AlphaFoldDB" id="L9WUW5"/>
<evidence type="ECO:0000256" key="2">
    <source>
        <dbReference type="ARBA" id="ARBA00005512"/>
    </source>
</evidence>
<comment type="similarity">
    <text evidence="2">Belongs to the lipase maturation factor family.</text>
</comment>
<organism evidence="10 11">
    <name type="scientific">Natronolimnohabitans innermongolicus JCM 12255</name>
    <dbReference type="NCBI Taxonomy" id="1227499"/>
    <lineage>
        <taxon>Archaea</taxon>
        <taxon>Methanobacteriati</taxon>
        <taxon>Methanobacteriota</taxon>
        <taxon>Stenosarchaea group</taxon>
        <taxon>Halobacteria</taxon>
        <taxon>Halobacteriales</taxon>
        <taxon>Natrialbaceae</taxon>
        <taxon>Natronolimnohabitans</taxon>
    </lineage>
</organism>
<keyword evidence="3 7" id="KW-0812">Transmembrane</keyword>
<evidence type="ECO:0000259" key="8">
    <source>
        <dbReference type="Pfam" id="PF06762"/>
    </source>
</evidence>
<feature type="domain" description="Lipase maturation factor 1/2 C-terminal" evidence="9">
    <location>
        <begin position="339"/>
        <end position="480"/>
    </location>
</feature>
<proteinExistence type="inferred from homology"/>
<evidence type="ECO:0000256" key="7">
    <source>
        <dbReference type="SAM" id="Phobius"/>
    </source>
</evidence>
<gene>
    <name evidence="10" type="ORF">C493_14678</name>
</gene>
<comment type="caution">
    <text evidence="10">The sequence shown here is derived from an EMBL/GenBank/DDBJ whole genome shotgun (WGS) entry which is preliminary data.</text>
</comment>
<dbReference type="Proteomes" id="UP000011602">
    <property type="component" value="Unassembled WGS sequence"/>
</dbReference>
<dbReference type="Pfam" id="PF06762">
    <property type="entry name" value="LMF1"/>
    <property type="match status" value="1"/>
</dbReference>
<evidence type="ECO:0000256" key="3">
    <source>
        <dbReference type="ARBA" id="ARBA00022692"/>
    </source>
</evidence>
<dbReference type="PANTHER" id="PTHR14463:SF10">
    <property type="entry name" value="LIPASE MATURATION FACTOR 1"/>
    <property type="match status" value="1"/>
</dbReference>
<accession>L9WUW5</accession>